<sequence length="93" mass="10668">MKFNEAPPINTLHEKWFVNLSGSDSLLEVRRNEDWNGRTGVATLRPKDGESPEQRRKMAQKDPAASRISRVRTCDTGMTRFLQLAEPRTNKAR</sequence>
<dbReference type="InParanoid" id="F4WHS4"/>
<protein>
    <submittedName>
        <fullName evidence="2">Uncharacterized protein</fullName>
    </submittedName>
</protein>
<organism evidence="3">
    <name type="scientific">Acromyrmex echinatior</name>
    <name type="common">Panamanian leafcutter ant</name>
    <name type="synonym">Acromyrmex octospinosus echinatior</name>
    <dbReference type="NCBI Taxonomy" id="103372"/>
    <lineage>
        <taxon>Eukaryota</taxon>
        <taxon>Metazoa</taxon>
        <taxon>Ecdysozoa</taxon>
        <taxon>Arthropoda</taxon>
        <taxon>Hexapoda</taxon>
        <taxon>Insecta</taxon>
        <taxon>Pterygota</taxon>
        <taxon>Neoptera</taxon>
        <taxon>Endopterygota</taxon>
        <taxon>Hymenoptera</taxon>
        <taxon>Apocrita</taxon>
        <taxon>Aculeata</taxon>
        <taxon>Formicoidea</taxon>
        <taxon>Formicidae</taxon>
        <taxon>Myrmicinae</taxon>
        <taxon>Acromyrmex</taxon>
    </lineage>
</organism>
<evidence type="ECO:0000313" key="3">
    <source>
        <dbReference type="Proteomes" id="UP000007755"/>
    </source>
</evidence>
<evidence type="ECO:0000256" key="1">
    <source>
        <dbReference type="SAM" id="MobiDB-lite"/>
    </source>
</evidence>
<accession>F4WHS4</accession>
<dbReference type="Proteomes" id="UP000007755">
    <property type="component" value="Unassembled WGS sequence"/>
</dbReference>
<dbReference type="AlphaFoldDB" id="F4WHS4"/>
<feature type="compositionally biased region" description="Basic and acidic residues" evidence="1">
    <location>
        <begin position="45"/>
        <end position="60"/>
    </location>
</feature>
<dbReference type="EMBL" id="GL888167">
    <property type="protein sequence ID" value="EGI66281.1"/>
    <property type="molecule type" value="Genomic_DNA"/>
</dbReference>
<reference evidence="2" key="1">
    <citation type="submission" date="2011-02" db="EMBL/GenBank/DDBJ databases">
        <title>The genome of the leaf-cutting ant Acromyrmex echinatior suggests key adaptations to social evolution and fungus farming.</title>
        <authorList>
            <person name="Nygaard S."/>
            <person name="Zhang G."/>
        </authorList>
    </citation>
    <scope>NUCLEOTIDE SEQUENCE</scope>
</reference>
<keyword evidence="3" id="KW-1185">Reference proteome</keyword>
<proteinExistence type="predicted"/>
<feature type="region of interest" description="Disordered" evidence="1">
    <location>
        <begin position="38"/>
        <end position="68"/>
    </location>
</feature>
<name>F4WHS4_ACREC</name>
<evidence type="ECO:0000313" key="2">
    <source>
        <dbReference type="EMBL" id="EGI66281.1"/>
    </source>
</evidence>
<gene>
    <name evidence="2" type="ORF">G5I_05244</name>
</gene>